<sequence>MKVVLQRVKSASVSVDGKLISSIGKGVLAFAAVSKNDTMEDALKSASKLLKVRLWDDFEDGKEKRWQKSVQDVGGEILCVSQFTLLASTKKARPSFHASAEPAKGKELYTAFFKRVQELYEADKVKDGIFQAMMDVALINDGPVTLEIDTDPPPLDLPKDPSSTSFKGKVNLEDLGEELKKFSAEFKLPAELLE</sequence>
<comment type="similarity">
    <text evidence="1 6">Belongs to the DTD family.</text>
</comment>
<dbReference type="InterPro" id="IPR003732">
    <property type="entry name" value="Daa-tRNA_deacyls_DTD"/>
</dbReference>
<dbReference type="AlphaFoldDB" id="A0A6A6TZQ4"/>
<evidence type="ECO:0000256" key="5">
    <source>
        <dbReference type="ARBA" id="ARBA00048018"/>
    </source>
</evidence>
<evidence type="ECO:0000256" key="4">
    <source>
        <dbReference type="ARBA" id="ARBA00047676"/>
    </source>
</evidence>
<gene>
    <name evidence="7" type="ORF">BT63DRAFT_61780</name>
</gene>
<dbReference type="Gene3D" id="3.50.80.10">
    <property type="entry name" value="D-tyrosyl-tRNA(Tyr) deacylase"/>
    <property type="match status" value="1"/>
</dbReference>
<dbReference type="Pfam" id="PF02580">
    <property type="entry name" value="Tyr_Deacylase"/>
    <property type="match status" value="1"/>
</dbReference>
<evidence type="ECO:0000313" key="8">
    <source>
        <dbReference type="Proteomes" id="UP000799302"/>
    </source>
</evidence>
<comment type="catalytic activity">
    <reaction evidence="4">
        <text>glycyl-tRNA(Ala) + H2O = tRNA(Ala) + glycine + H(+)</text>
        <dbReference type="Rhea" id="RHEA:53744"/>
        <dbReference type="Rhea" id="RHEA-COMP:9657"/>
        <dbReference type="Rhea" id="RHEA-COMP:13640"/>
        <dbReference type="ChEBI" id="CHEBI:15377"/>
        <dbReference type="ChEBI" id="CHEBI:15378"/>
        <dbReference type="ChEBI" id="CHEBI:57305"/>
        <dbReference type="ChEBI" id="CHEBI:78442"/>
        <dbReference type="ChEBI" id="CHEBI:78522"/>
        <dbReference type="EC" id="3.1.1.96"/>
    </reaction>
</comment>
<dbReference type="InterPro" id="IPR023509">
    <property type="entry name" value="DTD-like_sf"/>
</dbReference>
<dbReference type="EC" id="3.1.1.96" evidence="2 6"/>
<keyword evidence="6 7" id="KW-0378">Hydrolase</keyword>
<keyword evidence="6" id="KW-0694">RNA-binding</keyword>
<accession>A0A6A6TZQ4</accession>
<evidence type="ECO:0000256" key="1">
    <source>
        <dbReference type="ARBA" id="ARBA00009673"/>
    </source>
</evidence>
<dbReference type="PANTHER" id="PTHR10472">
    <property type="entry name" value="D-TYROSYL-TRNA TYR DEACYLASE"/>
    <property type="match status" value="1"/>
</dbReference>
<comment type="subcellular location">
    <subcellularLocation>
        <location evidence="6">Cytoplasm</location>
    </subcellularLocation>
</comment>
<dbReference type="GO" id="GO:0051500">
    <property type="term" value="F:D-tyrosyl-tRNA(Tyr) deacylase activity"/>
    <property type="evidence" value="ECO:0007669"/>
    <property type="project" value="TreeGrafter"/>
</dbReference>
<organism evidence="7 8">
    <name type="scientific">Microthyrium microscopicum</name>
    <dbReference type="NCBI Taxonomy" id="703497"/>
    <lineage>
        <taxon>Eukaryota</taxon>
        <taxon>Fungi</taxon>
        <taxon>Dikarya</taxon>
        <taxon>Ascomycota</taxon>
        <taxon>Pezizomycotina</taxon>
        <taxon>Dothideomycetes</taxon>
        <taxon>Dothideomycetes incertae sedis</taxon>
        <taxon>Microthyriales</taxon>
        <taxon>Microthyriaceae</taxon>
        <taxon>Microthyrium</taxon>
    </lineage>
</organism>
<keyword evidence="8" id="KW-1185">Reference proteome</keyword>
<reference evidence="7" key="1">
    <citation type="journal article" date="2020" name="Stud. Mycol.">
        <title>101 Dothideomycetes genomes: a test case for predicting lifestyles and emergence of pathogens.</title>
        <authorList>
            <person name="Haridas S."/>
            <person name="Albert R."/>
            <person name="Binder M."/>
            <person name="Bloem J."/>
            <person name="Labutti K."/>
            <person name="Salamov A."/>
            <person name="Andreopoulos B."/>
            <person name="Baker S."/>
            <person name="Barry K."/>
            <person name="Bills G."/>
            <person name="Bluhm B."/>
            <person name="Cannon C."/>
            <person name="Castanera R."/>
            <person name="Culley D."/>
            <person name="Daum C."/>
            <person name="Ezra D."/>
            <person name="Gonzalez J."/>
            <person name="Henrissat B."/>
            <person name="Kuo A."/>
            <person name="Liang C."/>
            <person name="Lipzen A."/>
            <person name="Lutzoni F."/>
            <person name="Magnuson J."/>
            <person name="Mondo S."/>
            <person name="Nolan M."/>
            <person name="Ohm R."/>
            <person name="Pangilinan J."/>
            <person name="Park H.-J."/>
            <person name="Ramirez L."/>
            <person name="Alfaro M."/>
            <person name="Sun H."/>
            <person name="Tritt A."/>
            <person name="Yoshinaga Y."/>
            <person name="Zwiers L.-H."/>
            <person name="Turgeon B."/>
            <person name="Goodwin S."/>
            <person name="Spatafora J."/>
            <person name="Crous P."/>
            <person name="Grigoriev I."/>
        </authorList>
    </citation>
    <scope>NUCLEOTIDE SEQUENCE</scope>
    <source>
        <strain evidence="7">CBS 115976</strain>
    </source>
</reference>
<comment type="catalytic activity">
    <reaction evidence="5">
        <text>a D-aminoacyl-tRNA + H2O = a tRNA + a D-alpha-amino acid + H(+)</text>
        <dbReference type="Rhea" id="RHEA:13953"/>
        <dbReference type="Rhea" id="RHEA-COMP:10123"/>
        <dbReference type="Rhea" id="RHEA-COMP:10124"/>
        <dbReference type="ChEBI" id="CHEBI:15377"/>
        <dbReference type="ChEBI" id="CHEBI:15378"/>
        <dbReference type="ChEBI" id="CHEBI:59871"/>
        <dbReference type="ChEBI" id="CHEBI:78442"/>
        <dbReference type="ChEBI" id="CHEBI:79333"/>
        <dbReference type="EC" id="3.1.1.96"/>
    </reaction>
</comment>
<dbReference type="OrthoDB" id="275783at2759"/>
<dbReference type="NCBIfam" id="TIGR00256">
    <property type="entry name" value="D-aminoacyl-tRNA deacylase"/>
    <property type="match status" value="1"/>
</dbReference>
<dbReference type="PANTHER" id="PTHR10472:SF5">
    <property type="entry name" value="D-AMINOACYL-TRNA DEACYLASE 1"/>
    <property type="match status" value="1"/>
</dbReference>
<evidence type="ECO:0000313" key="7">
    <source>
        <dbReference type="EMBL" id="KAF2665322.1"/>
    </source>
</evidence>
<evidence type="ECO:0000256" key="2">
    <source>
        <dbReference type="ARBA" id="ARBA00013056"/>
    </source>
</evidence>
<dbReference type="SUPFAM" id="SSF69500">
    <property type="entry name" value="DTD-like"/>
    <property type="match status" value="1"/>
</dbReference>
<proteinExistence type="inferred from homology"/>
<evidence type="ECO:0000256" key="3">
    <source>
        <dbReference type="ARBA" id="ARBA00020007"/>
    </source>
</evidence>
<dbReference type="GO" id="GO:0000049">
    <property type="term" value="F:tRNA binding"/>
    <property type="evidence" value="ECO:0007669"/>
    <property type="project" value="UniProtKB-KW"/>
</dbReference>
<dbReference type="Proteomes" id="UP000799302">
    <property type="component" value="Unassembled WGS sequence"/>
</dbReference>
<name>A0A6A6TZQ4_9PEZI</name>
<evidence type="ECO:0000256" key="6">
    <source>
        <dbReference type="RuleBase" id="RU003470"/>
    </source>
</evidence>
<keyword evidence="6" id="KW-0820">tRNA-binding</keyword>
<protein>
    <recommendedName>
        <fullName evidence="3 6">D-aminoacyl-tRNA deacylase</fullName>
        <ecNumber evidence="2 6">3.1.1.96</ecNumber>
    </recommendedName>
</protein>
<dbReference type="EMBL" id="MU004240">
    <property type="protein sequence ID" value="KAF2665322.1"/>
    <property type="molecule type" value="Genomic_DNA"/>
</dbReference>
<dbReference type="GO" id="GO:0005737">
    <property type="term" value="C:cytoplasm"/>
    <property type="evidence" value="ECO:0007669"/>
    <property type="project" value="UniProtKB-SubCell"/>
</dbReference>
<keyword evidence="6" id="KW-0963">Cytoplasm</keyword>
<dbReference type="FunFam" id="3.50.80.10:FF:000001">
    <property type="entry name" value="D-aminoacyl-tRNA deacylase"/>
    <property type="match status" value="1"/>
</dbReference>